<keyword evidence="4" id="KW-1185">Reference proteome</keyword>
<dbReference type="GO" id="GO:0005886">
    <property type="term" value="C:plasma membrane"/>
    <property type="evidence" value="ECO:0007669"/>
    <property type="project" value="TreeGrafter"/>
</dbReference>
<evidence type="ECO:0000256" key="2">
    <source>
        <dbReference type="SAM" id="MobiDB-lite"/>
    </source>
</evidence>
<feature type="compositionally biased region" description="Low complexity" evidence="2">
    <location>
        <begin position="170"/>
        <end position="183"/>
    </location>
</feature>
<feature type="region of interest" description="Disordered" evidence="2">
    <location>
        <begin position="1"/>
        <end position="239"/>
    </location>
</feature>
<dbReference type="GeneID" id="39580680"/>
<dbReference type="OrthoDB" id="18679at2759"/>
<protein>
    <recommendedName>
        <fullName evidence="5">t-SNARE coiled-coil homology domain-containing protein</fullName>
    </recommendedName>
</protein>
<dbReference type="PANTHER" id="PTHR19305:SF9">
    <property type="entry name" value="SYNAPTOSOMAL-ASSOCIATED PROTEIN 29"/>
    <property type="match status" value="1"/>
</dbReference>
<dbReference type="Proteomes" id="UP000272025">
    <property type="component" value="Unassembled WGS sequence"/>
</dbReference>
<dbReference type="GO" id="GO:0019905">
    <property type="term" value="F:syntaxin binding"/>
    <property type="evidence" value="ECO:0007669"/>
    <property type="project" value="TreeGrafter"/>
</dbReference>
<accession>A0A3N2PSB7</accession>
<reference evidence="3 4" key="1">
    <citation type="journal article" date="2018" name="Mol. Ecol.">
        <title>The obligate alkalophilic soda-lake fungus Sodiomyces alkalinus has shifted to a protein diet.</title>
        <authorList>
            <person name="Grum-Grzhimaylo A.A."/>
            <person name="Falkoski D.L."/>
            <person name="van den Heuvel J."/>
            <person name="Valero-Jimenez C.A."/>
            <person name="Min B."/>
            <person name="Choi I.G."/>
            <person name="Lipzen A."/>
            <person name="Daum C.G."/>
            <person name="Aanen D.K."/>
            <person name="Tsang A."/>
            <person name="Henrissat B."/>
            <person name="Bilanenko E.N."/>
            <person name="de Vries R.P."/>
            <person name="van Kan J.A.L."/>
            <person name="Grigoriev I.V."/>
            <person name="Debets A.J.M."/>
        </authorList>
    </citation>
    <scope>NUCLEOTIDE SEQUENCE [LARGE SCALE GENOMIC DNA]</scope>
    <source>
        <strain evidence="3 4">F11</strain>
    </source>
</reference>
<dbReference type="GO" id="GO:0031201">
    <property type="term" value="C:SNARE complex"/>
    <property type="evidence" value="ECO:0007669"/>
    <property type="project" value="TreeGrafter"/>
</dbReference>
<dbReference type="CDD" id="cd15857">
    <property type="entry name" value="SNARE_SEC9C"/>
    <property type="match status" value="1"/>
</dbReference>
<feature type="compositionally biased region" description="Low complexity" evidence="2">
    <location>
        <begin position="48"/>
        <end position="64"/>
    </location>
</feature>
<sequence length="462" mass="49867">MKKFGFGKKDVNAGDEDASRNALFGRKKQSPAPMNDNPYARAGPSNDPYAQSSKSASPAPSQQSRAGLPSGPGGLRRDPSSSSASSYSQPPPPYGASDPSERSTGRYGADTYGAAGGYGDNRYDTGSGPGANRYGPAASASRRPGGYGGLGPAGDGDSDAQRDQLFSGAQQRQQQQQHQQPRQGASPVQGQTAGGGGGSSSGYGQSGASAADPYGGYGAERQLTEEELEEQEVKHVKKQIQDTRQESIQSLNRSIALANQAADTGINTMSMLARDEERLINTEKRLDEAANYNKIGAEKAKKLKHLNRSMFAVHVSNPFTSQRRTAEYEESVLESHRTERELRQATRKNAWDSNQQMDKSLRNLELGPAAPRRDYRPSAAETNKYVFTDDDDEENAQALDDEATISRQMGELGGAVSLLNRVAKAQSQTVQRQIVSADRINEKTDMVDDGVRVNRARLDRIK</sequence>
<dbReference type="EMBL" id="ML119057">
    <property type="protein sequence ID" value="ROT37324.1"/>
    <property type="molecule type" value="Genomic_DNA"/>
</dbReference>
<organism evidence="3 4">
    <name type="scientific">Sodiomyces alkalinus (strain CBS 110278 / VKM F-3762 / F11)</name>
    <name type="common">Alkaliphilic filamentous fungus</name>
    <dbReference type="NCBI Taxonomy" id="1314773"/>
    <lineage>
        <taxon>Eukaryota</taxon>
        <taxon>Fungi</taxon>
        <taxon>Dikarya</taxon>
        <taxon>Ascomycota</taxon>
        <taxon>Pezizomycotina</taxon>
        <taxon>Sordariomycetes</taxon>
        <taxon>Hypocreomycetidae</taxon>
        <taxon>Glomerellales</taxon>
        <taxon>Plectosphaerellaceae</taxon>
        <taxon>Sodiomyces</taxon>
    </lineage>
</organism>
<evidence type="ECO:0008006" key="5">
    <source>
        <dbReference type="Google" id="ProtNLM"/>
    </source>
</evidence>
<dbReference type="GO" id="GO:0005484">
    <property type="term" value="F:SNAP receptor activity"/>
    <property type="evidence" value="ECO:0007669"/>
    <property type="project" value="TreeGrafter"/>
</dbReference>
<name>A0A3N2PSB7_SODAK</name>
<dbReference type="GO" id="GO:0006887">
    <property type="term" value="P:exocytosis"/>
    <property type="evidence" value="ECO:0007669"/>
    <property type="project" value="TreeGrafter"/>
</dbReference>
<dbReference type="AlphaFoldDB" id="A0A3N2PSB7"/>
<proteinExistence type="inferred from homology"/>
<dbReference type="RefSeq" id="XP_028465130.1">
    <property type="nucleotide sequence ID" value="XM_028612202.1"/>
</dbReference>
<feature type="compositionally biased region" description="Gly residues" evidence="2">
    <location>
        <begin position="145"/>
        <end position="154"/>
    </location>
</feature>
<dbReference type="STRING" id="1314773.A0A3N2PSB7"/>
<evidence type="ECO:0000256" key="1">
    <source>
        <dbReference type="ARBA" id="ARBA00009480"/>
    </source>
</evidence>
<evidence type="ECO:0000313" key="4">
    <source>
        <dbReference type="Proteomes" id="UP000272025"/>
    </source>
</evidence>
<gene>
    <name evidence="3" type="ORF">SODALDRAFT_334413</name>
</gene>
<dbReference type="GO" id="GO:0006906">
    <property type="term" value="P:vesicle fusion"/>
    <property type="evidence" value="ECO:0007669"/>
    <property type="project" value="TreeGrafter"/>
</dbReference>
<evidence type="ECO:0000313" key="3">
    <source>
        <dbReference type="EMBL" id="ROT37324.1"/>
    </source>
</evidence>
<dbReference type="PANTHER" id="PTHR19305">
    <property type="entry name" value="SYNAPTOSOMAL ASSOCIATED PROTEIN"/>
    <property type="match status" value="1"/>
</dbReference>
<dbReference type="SUPFAM" id="SSF58038">
    <property type="entry name" value="SNARE fusion complex"/>
    <property type="match status" value="1"/>
</dbReference>
<dbReference type="Gene3D" id="1.20.5.110">
    <property type="match status" value="2"/>
</dbReference>
<comment type="similarity">
    <text evidence="1">Belongs to the SNAP-25 family.</text>
</comment>
<feature type="compositionally biased region" description="Gly residues" evidence="2">
    <location>
        <begin position="192"/>
        <end position="205"/>
    </location>
</feature>
<dbReference type="CDD" id="cd15886">
    <property type="entry name" value="SNARE_SEC9N"/>
    <property type="match status" value="1"/>
</dbReference>